<dbReference type="PANTHER" id="PTHR43156">
    <property type="entry name" value="STAGE II SPORULATION PROTEIN E-RELATED"/>
    <property type="match status" value="1"/>
</dbReference>
<reference evidence="3 4" key="1">
    <citation type="submission" date="2011-05" db="EMBL/GenBank/DDBJ databases">
        <title>Complete sequence of Isoptericola variabilis 225.</title>
        <authorList>
            <consortium name="US DOE Joint Genome Institute"/>
            <person name="Lucas S."/>
            <person name="Han J."/>
            <person name="Lapidus A."/>
            <person name="Cheng J.-F."/>
            <person name="Goodwin L."/>
            <person name="Pitluck S."/>
            <person name="Peters L."/>
            <person name="Mikhailova N."/>
            <person name="Zeytun A."/>
            <person name="Han C."/>
            <person name="Tapia R."/>
            <person name="Land M."/>
            <person name="Hauser L."/>
            <person name="Kyrpides N."/>
            <person name="Ivanova N."/>
            <person name="Pagani I."/>
            <person name="Siebers A."/>
            <person name="Allgaier M."/>
            <person name="Thelen M."/>
            <person name="Hugenholtz P."/>
            <person name="Gladden J."/>
            <person name="Woyke T."/>
        </authorList>
    </citation>
    <scope>NUCLEOTIDE SEQUENCE [LARGE SCALE GENOMIC DNA]</scope>
    <source>
        <strain evidence="4">225</strain>
    </source>
</reference>
<accession>F6FWX2</accession>
<dbReference type="AlphaFoldDB" id="F6FWX2"/>
<protein>
    <submittedName>
        <fullName evidence="3">Protein serine/threonine phosphatase</fullName>
    </submittedName>
</protein>
<dbReference type="Gene3D" id="3.60.40.10">
    <property type="entry name" value="PPM-type phosphatase domain"/>
    <property type="match status" value="1"/>
</dbReference>
<dbReference type="InterPro" id="IPR001932">
    <property type="entry name" value="PPM-type_phosphatase-like_dom"/>
</dbReference>
<dbReference type="HOGENOM" id="CLU_043255_0_0_11"/>
<organism evidence="4">
    <name type="scientific">Isoptericola variabilis (strain 225)</name>
    <dbReference type="NCBI Taxonomy" id="743718"/>
    <lineage>
        <taxon>Bacteria</taxon>
        <taxon>Bacillati</taxon>
        <taxon>Actinomycetota</taxon>
        <taxon>Actinomycetes</taxon>
        <taxon>Micrococcales</taxon>
        <taxon>Promicromonosporaceae</taxon>
        <taxon>Isoptericola</taxon>
    </lineage>
</organism>
<dbReference type="Pfam" id="PF07228">
    <property type="entry name" value="SpoIIE"/>
    <property type="match status" value="1"/>
</dbReference>
<dbReference type="EMBL" id="CP002810">
    <property type="protein sequence ID" value="AEG43544.1"/>
    <property type="molecule type" value="Genomic_DNA"/>
</dbReference>
<keyword evidence="4" id="KW-1185">Reference proteome</keyword>
<dbReference type="InterPro" id="IPR036457">
    <property type="entry name" value="PPM-type-like_dom_sf"/>
</dbReference>
<dbReference type="SMART" id="SM00331">
    <property type="entry name" value="PP2C_SIG"/>
    <property type="match status" value="1"/>
</dbReference>
<sequence length="309" mass="33521">MIDGVERIGVLRVVALEGTDLDDPELRRTCWWITHLLGHLVTVLDAYGDGLDALRRRRPRTTEAELVWSLLPPLTAGTDAVVVAGRLEPAYEVGGDVFDYALGPTSASFVVLDATGHDLAAGLASAAGLAAYRNARRNGKGLFEQAESVHRTLEAQFGGSVYATAVFGELDTTTGRLRYLVAGHPSPLVMRRGHVVKKLASGRRPLLGLEMRTGVTLGEEHLEPGDTIVLYTDGIPEARDAEGRTFGLPRLVDVLERESAQGIPLPEIVDRLVRAVMQHQDDVLQDDATLLLVQWTTEGQALLEPGRAR</sequence>
<dbReference type="Proteomes" id="UP000009236">
    <property type="component" value="Chromosome"/>
</dbReference>
<keyword evidence="1" id="KW-0378">Hydrolase</keyword>
<gene>
    <name evidence="3" type="ordered locus">Isova_0758</name>
</gene>
<dbReference type="InterPro" id="IPR052016">
    <property type="entry name" value="Bact_Sigma-Reg"/>
</dbReference>
<dbReference type="SUPFAM" id="SSF81606">
    <property type="entry name" value="PP2C-like"/>
    <property type="match status" value="1"/>
</dbReference>
<evidence type="ECO:0000256" key="1">
    <source>
        <dbReference type="ARBA" id="ARBA00022801"/>
    </source>
</evidence>
<dbReference type="PANTHER" id="PTHR43156:SF2">
    <property type="entry name" value="STAGE II SPORULATION PROTEIN E"/>
    <property type="match status" value="1"/>
</dbReference>
<evidence type="ECO:0000259" key="2">
    <source>
        <dbReference type="SMART" id="SM00331"/>
    </source>
</evidence>
<dbReference type="GO" id="GO:0016791">
    <property type="term" value="F:phosphatase activity"/>
    <property type="evidence" value="ECO:0007669"/>
    <property type="project" value="TreeGrafter"/>
</dbReference>
<evidence type="ECO:0000313" key="3">
    <source>
        <dbReference type="EMBL" id="AEG43544.1"/>
    </source>
</evidence>
<dbReference type="STRING" id="743718.Isova_0758"/>
<evidence type="ECO:0000313" key="4">
    <source>
        <dbReference type="Proteomes" id="UP000009236"/>
    </source>
</evidence>
<proteinExistence type="predicted"/>
<dbReference type="eggNOG" id="COG2208">
    <property type="taxonomic scope" value="Bacteria"/>
</dbReference>
<name>F6FWX2_ISOV2</name>
<dbReference type="KEGG" id="iva:Isova_0758"/>
<feature type="domain" description="PPM-type phosphatase" evidence="2">
    <location>
        <begin position="78"/>
        <end position="295"/>
    </location>
</feature>